<accession>A0A1U7ZVP1</accession>
<dbReference type="InterPro" id="IPR027409">
    <property type="entry name" value="GroEL-like_apical_dom_sf"/>
</dbReference>
<dbReference type="GO" id="GO:0007033">
    <property type="term" value="P:vacuole organization"/>
    <property type="evidence" value="ECO:0000318"/>
    <property type="project" value="GO_Central"/>
</dbReference>
<dbReference type="SMART" id="SM00330">
    <property type="entry name" value="PIPKc"/>
    <property type="match status" value="1"/>
</dbReference>
<dbReference type="STRING" id="4432.A0A1U7ZVP1"/>
<evidence type="ECO:0000313" key="10">
    <source>
        <dbReference type="RefSeq" id="XP_010256247.1"/>
    </source>
</evidence>
<dbReference type="GO" id="GO:0000285">
    <property type="term" value="F:1-phosphatidylinositol-3-phosphate 5-kinase activity"/>
    <property type="evidence" value="ECO:0000318"/>
    <property type="project" value="GO_Central"/>
</dbReference>
<dbReference type="EC" id="2.7.1.150" evidence="1"/>
<dbReference type="CDD" id="cd03334">
    <property type="entry name" value="Fab1_TCP"/>
    <property type="match status" value="1"/>
</dbReference>
<dbReference type="InterPro" id="IPR002498">
    <property type="entry name" value="PInositol-4-P-4/5-kinase_core"/>
</dbReference>
<evidence type="ECO:0000313" key="9">
    <source>
        <dbReference type="Proteomes" id="UP000189703"/>
    </source>
</evidence>
<dbReference type="SUPFAM" id="SSF54849">
    <property type="entry name" value="GroEL-intermediate domain like"/>
    <property type="match status" value="1"/>
</dbReference>
<dbReference type="eggNOG" id="KOG0230">
    <property type="taxonomic scope" value="Eukaryota"/>
</dbReference>
<dbReference type="KEGG" id="nnu:104596692"/>
<sequence>MYKMCHVCDKELTDSDNGEGSKKKLNSFKLDGRDNQQSCKSKKNEQDSSVHGDLSSYATPLISPTISLTSTDSLASSCSEFSIETNVNGREEGDEISLRNCQDYLSFRINGQVDNLSLSIPAKGIGASFPENGKDPIKVVGVDEGAKDGSGSTDQSKERSQLFLSLDFETNIDLWVPPEPQDLEDDVEGSVVDNGDGDDDECGDGTKWGKPSSLSSFDEEGSGSYRLEEERKKAMLEVMNGKFRALVSQLLRLEGISISGEAGENWVDIVTSLSWSAALLVKPDAFEGKAMDPGGYVKVKCIATGSCSQSEVIKGLVFKKNAAHKHMPTKHRNPRLLLLQGTLGQCSSGLSSFDSMDQEKDNLKTIIEMIEMCHPNVVFVEKTVSRDVQESLLAKGITLVFDMKLHRLERIARCAGSQIMSCVDNFMNQEMKQCDSFHFERFVEEHGSFGEGGKRPSKTLMFLEGCPRPLGCTILLKGAHSDELKKIKSVVQCAVLVAYHSILETSFLVDRRAMFSAIHSSRVTNGFLTDQQLPLDGSSGAFLNSNDSFVGSATLSCTTDIPISDEFQEQSVGDRMCPISDVDHTSSGTDPNVHYFENGIAESSLNTHNMPESMNECLSESPYEPFAPRILSGQLLSSWSASFKKVLSESIPIVSSTSYNSLSTYFGFKEKELDGKNAGVFPVTTCPESLDLSEMEIKGSPEEVKSLHDEQDESFPACSDVSLNPVKANINNEDKMQHNDGISSFLDAQSIVFLMCSQNVLRGTICEQNHLSRINYYRNSDISLGRFLHDNLLNQRNQCSKCEQPPEAHVYYYAHHNGRLTVRVRQLPMKLQLPGEAEGKLWMWTRCLKCKPENGILKSTRRVVLSTVSRGLSFGKFLELGFSDRSNSCYTHSLYRDNLFFYGLGPTVAMFRYSPLDIYAASMPPQVLEFNNPVGEEWLEREAKDVLMKGLSLFMEVRDSLSKFGQGFSSSLSNASVGSRGLVKKLSEVKGMLNQEKSDFEAFIQKVVSKNGNLGQGQSVHKLLSLNSLYWELLLQLYVWDRRLHELMLYDSRIVSNAQGDEIVHDEQLLLQKEDTSGGRIKGKTNILSSCEEICDDSAIAHIALVNNEVTLSSTANCDSGNSGINLENGLEVKLEETSTADEIAVTKVKDSEPLHENAFLESGEPTNLVNSFFNAEADSGPTVRAVNPDWSSSAECTSTKGIMLHNSVVGKGSSDESSYSSVPLLLGGDDFQGKCSSISEHLQVDVTNPITTDLLRHSDSNTDINICGSPSEIYLDSATFTNSLSCNSFDSKDWVWRPFSEIHKAYMKEIQRGNSKKFEFINNYTPECLTSVSQLIMHEGPRLHVPIGPDDKVVSIYKGELSSIIACALALLHDQHGSNKELVEDGKRERGGTGKTSESLNGLFSYNYFSSPFFSSTGSLDLDGMHSAQSVSSEDFHALSSDVLNLMDPLLSSEVLHPEISLGLGKLAGKGKYSVVCLYAKEFHALRRRCCQSELDYIASLSRCQNWDAKGGKSKSLFAKTLDDRFIIKEIKKTEFDSFLQFAPDYFKHINESFSSGSQTCLAKILGIYQVIIRQSKSGREMKHDLMVMENLTFGRNITRLYDLKGAMHSRYTSAADASKKVLLDQNFVEDMHVSPLFVSSKTKHLLQRAVWNDTSFLTSINVMDYSLLVGVDTQRHELVCGIIDYLRQYTWDKQLETWVKSSLVVPKNVSPTVISPKEYKKRFRKFMSMHFLSTPVCCNPKKALSNCKFCCRSDDSPELKSTAQNENNNSHP</sequence>
<dbReference type="SUPFAM" id="SSF52029">
    <property type="entry name" value="GroEL apical domain-like"/>
    <property type="match status" value="1"/>
</dbReference>
<reference evidence="10" key="1">
    <citation type="submission" date="2025-08" db="UniProtKB">
        <authorList>
            <consortium name="RefSeq"/>
        </authorList>
    </citation>
    <scope>IDENTIFICATION</scope>
</reference>
<evidence type="ECO:0000256" key="5">
    <source>
        <dbReference type="ARBA" id="ARBA00022840"/>
    </source>
</evidence>
<dbReference type="InterPro" id="IPR027410">
    <property type="entry name" value="TCP-1-like_intermed_sf"/>
</dbReference>
<dbReference type="Pfam" id="PF01504">
    <property type="entry name" value="PIP5K"/>
    <property type="match status" value="2"/>
</dbReference>
<gene>
    <name evidence="10" type="primary">LOC104596692</name>
</gene>
<dbReference type="PANTHER" id="PTHR45748:SF4">
    <property type="entry name" value="1-PHOSPHATIDYLINOSITOL-3-PHOSPHATE 5-KINASE FAB1D-RELATED"/>
    <property type="match status" value="1"/>
</dbReference>
<name>A0A1U7ZVP1_NELNU</name>
<evidence type="ECO:0000256" key="3">
    <source>
        <dbReference type="ARBA" id="ARBA00022741"/>
    </source>
</evidence>
<dbReference type="GO" id="GO:0010008">
    <property type="term" value="C:endosome membrane"/>
    <property type="evidence" value="ECO:0000318"/>
    <property type="project" value="GO_Central"/>
</dbReference>
<comment type="subunit">
    <text evidence="6">Component of the PI(3,5)P2 regulatory complex at least composed of ATG18, SAC/FIG4, FAB1 and VAC14.</text>
</comment>
<dbReference type="InterPro" id="IPR027483">
    <property type="entry name" value="PInositol-4-P-4/5-kinase_C_sf"/>
</dbReference>
<dbReference type="Gene3D" id="3.30.810.10">
    <property type="entry name" value="2-Layer Sandwich"/>
    <property type="match status" value="1"/>
</dbReference>
<dbReference type="OrthoDB" id="158357at2759"/>
<evidence type="ECO:0000256" key="1">
    <source>
        <dbReference type="ARBA" id="ARBA00012009"/>
    </source>
</evidence>
<dbReference type="GO" id="GO:0005524">
    <property type="term" value="F:ATP binding"/>
    <property type="evidence" value="ECO:0007669"/>
    <property type="project" value="UniProtKB-UniRule"/>
</dbReference>
<keyword evidence="2" id="KW-0808">Transferase</keyword>
<dbReference type="PANTHER" id="PTHR45748">
    <property type="entry name" value="1-PHOSPHATIDYLINOSITOL 3-PHOSPHATE 5-KINASE-RELATED"/>
    <property type="match status" value="1"/>
</dbReference>
<feature type="region of interest" description="Disordered" evidence="8">
    <location>
        <begin position="11"/>
        <end position="55"/>
    </location>
</feature>
<dbReference type="RefSeq" id="XP_010256247.1">
    <property type="nucleotide sequence ID" value="XM_010257945.2"/>
</dbReference>
<dbReference type="SUPFAM" id="SSF56104">
    <property type="entry name" value="SAICAR synthase-like"/>
    <property type="match status" value="1"/>
</dbReference>
<dbReference type="CDD" id="cd17300">
    <property type="entry name" value="PIPKc_PIKfyve"/>
    <property type="match status" value="1"/>
</dbReference>
<dbReference type="Gene3D" id="3.50.7.10">
    <property type="entry name" value="GroEL"/>
    <property type="match status" value="1"/>
</dbReference>
<proteinExistence type="predicted"/>
<evidence type="ECO:0000256" key="2">
    <source>
        <dbReference type="ARBA" id="ARBA00022679"/>
    </source>
</evidence>
<dbReference type="FunCoup" id="A0A1U7ZVP1">
    <property type="interactions" value="3422"/>
</dbReference>
<evidence type="ECO:0000256" key="4">
    <source>
        <dbReference type="ARBA" id="ARBA00022777"/>
    </source>
</evidence>
<protein>
    <recommendedName>
        <fullName evidence="1">1-phosphatidylinositol-3-phosphate 5-kinase</fullName>
        <ecNumber evidence="1">2.7.1.150</ecNumber>
    </recommendedName>
    <alternativeName>
        <fullName evidence="7">Phosphatidylinositol 3-phosphate 5-kinase type III</fullName>
    </alternativeName>
</protein>
<dbReference type="FunFam" id="3.30.810.10:FF:000001">
    <property type="entry name" value="1-phosphatidylinositol 3-phosphate 5-kinase FAB1"/>
    <property type="match status" value="1"/>
</dbReference>
<dbReference type="Gene3D" id="3.30.800.10">
    <property type="entry name" value="Phosphatidylinositol Phosphate Kinase II Beta"/>
    <property type="match status" value="1"/>
</dbReference>
<dbReference type="OMA" id="HMPTSCH"/>
<dbReference type="GeneID" id="104596692"/>
<dbReference type="Proteomes" id="UP000189703">
    <property type="component" value="Unplaced"/>
</dbReference>
<dbReference type="Pfam" id="PF00118">
    <property type="entry name" value="Cpn60_TCP1"/>
    <property type="match status" value="1"/>
</dbReference>
<keyword evidence="3" id="KW-0547">Nucleotide-binding</keyword>
<keyword evidence="9" id="KW-1185">Reference proteome</keyword>
<dbReference type="FunFam" id="3.50.7.10:FF:000007">
    <property type="entry name" value="1-phosphatidylinositol 3-phosphate 5-kinase isoform X1"/>
    <property type="match status" value="1"/>
</dbReference>
<evidence type="ECO:0000256" key="6">
    <source>
        <dbReference type="ARBA" id="ARBA00023464"/>
    </source>
</evidence>
<organism evidence="9 10">
    <name type="scientific">Nelumbo nucifera</name>
    <name type="common">Sacred lotus</name>
    <dbReference type="NCBI Taxonomy" id="4432"/>
    <lineage>
        <taxon>Eukaryota</taxon>
        <taxon>Viridiplantae</taxon>
        <taxon>Streptophyta</taxon>
        <taxon>Embryophyta</taxon>
        <taxon>Tracheophyta</taxon>
        <taxon>Spermatophyta</taxon>
        <taxon>Magnoliopsida</taxon>
        <taxon>Proteales</taxon>
        <taxon>Nelumbonaceae</taxon>
        <taxon>Nelumbo</taxon>
    </lineage>
</organism>
<dbReference type="GO" id="GO:0046854">
    <property type="term" value="P:phosphatidylinositol phosphate biosynthetic process"/>
    <property type="evidence" value="ECO:0000318"/>
    <property type="project" value="GO_Central"/>
</dbReference>
<keyword evidence="5" id="KW-0067">ATP-binding</keyword>
<dbReference type="InterPro" id="IPR044769">
    <property type="entry name" value="PIKfyve_PIPKc"/>
</dbReference>
<feature type="region of interest" description="Disordered" evidence="8">
    <location>
        <begin position="177"/>
        <end position="223"/>
    </location>
</feature>
<dbReference type="InterPro" id="IPR002423">
    <property type="entry name" value="Cpn60/GroEL/TCP-1"/>
</dbReference>
<evidence type="ECO:0000256" key="7">
    <source>
        <dbReference type="ARBA" id="ARBA00077223"/>
    </source>
</evidence>
<dbReference type="FunFam" id="3.30.800.10:FF:000007">
    <property type="entry name" value="Putative 1-phosphatidylinositol-4-phosphate 5-kinase/ zinc ion binding family"/>
    <property type="match status" value="1"/>
</dbReference>
<evidence type="ECO:0000256" key="8">
    <source>
        <dbReference type="SAM" id="MobiDB-lite"/>
    </source>
</evidence>
<keyword evidence="4" id="KW-0418">Kinase</keyword>
<dbReference type="InterPro" id="IPR027484">
    <property type="entry name" value="PInositol-4-P-5-kinase_N"/>
</dbReference>
<dbReference type="PROSITE" id="PS51455">
    <property type="entry name" value="PIPK"/>
    <property type="match status" value="1"/>
</dbReference>